<dbReference type="EMBL" id="PGOL01000365">
    <property type="protein sequence ID" value="PKI71591.1"/>
    <property type="molecule type" value="Genomic_DNA"/>
</dbReference>
<proteinExistence type="predicted"/>
<organism evidence="1 2">
    <name type="scientific">Punica granatum</name>
    <name type="common">Pomegranate</name>
    <dbReference type="NCBI Taxonomy" id="22663"/>
    <lineage>
        <taxon>Eukaryota</taxon>
        <taxon>Viridiplantae</taxon>
        <taxon>Streptophyta</taxon>
        <taxon>Embryophyta</taxon>
        <taxon>Tracheophyta</taxon>
        <taxon>Spermatophyta</taxon>
        <taxon>Magnoliopsida</taxon>
        <taxon>eudicotyledons</taxon>
        <taxon>Gunneridae</taxon>
        <taxon>Pentapetalae</taxon>
        <taxon>rosids</taxon>
        <taxon>malvids</taxon>
        <taxon>Myrtales</taxon>
        <taxon>Lythraceae</taxon>
        <taxon>Punica</taxon>
    </lineage>
</organism>
<name>A0A2I0KSY9_PUNGR</name>
<evidence type="ECO:0000313" key="2">
    <source>
        <dbReference type="Proteomes" id="UP000233551"/>
    </source>
</evidence>
<evidence type="ECO:0000313" key="1">
    <source>
        <dbReference type="EMBL" id="PKI71591.1"/>
    </source>
</evidence>
<keyword evidence="2" id="KW-1185">Reference proteome</keyword>
<reference evidence="1 2" key="1">
    <citation type="submission" date="2017-11" db="EMBL/GenBank/DDBJ databases">
        <title>De-novo sequencing of pomegranate (Punica granatum L.) genome.</title>
        <authorList>
            <person name="Akparov Z."/>
            <person name="Amiraslanov A."/>
            <person name="Hajiyeva S."/>
            <person name="Abbasov M."/>
            <person name="Kaur K."/>
            <person name="Hamwieh A."/>
            <person name="Solovyev V."/>
            <person name="Salamov A."/>
            <person name="Braich B."/>
            <person name="Kosarev P."/>
            <person name="Mahmoud A."/>
            <person name="Hajiyev E."/>
            <person name="Babayeva S."/>
            <person name="Izzatullayeva V."/>
            <person name="Mammadov A."/>
            <person name="Mammadov A."/>
            <person name="Sharifova S."/>
            <person name="Ojaghi J."/>
            <person name="Eynullazada K."/>
            <person name="Bayramov B."/>
            <person name="Abdulazimova A."/>
            <person name="Shahmuradov I."/>
        </authorList>
    </citation>
    <scope>NUCLEOTIDE SEQUENCE [LARGE SCALE GENOMIC DNA]</scope>
    <source>
        <strain evidence="2">cv. AG2017</strain>
        <tissue evidence="1">Leaf</tissue>
    </source>
</reference>
<dbReference type="Proteomes" id="UP000233551">
    <property type="component" value="Unassembled WGS sequence"/>
</dbReference>
<comment type="caution">
    <text evidence="1">The sequence shown here is derived from an EMBL/GenBank/DDBJ whole genome shotgun (WGS) entry which is preliminary data.</text>
</comment>
<gene>
    <name evidence="1" type="ORF">CRG98_008108</name>
</gene>
<accession>A0A2I0KSY9</accession>
<dbReference type="AlphaFoldDB" id="A0A2I0KSY9"/>
<protein>
    <submittedName>
        <fullName evidence="1">Uncharacterized protein</fullName>
    </submittedName>
</protein>
<sequence>MKKAFHNGPQLALPLQETLDLVLALAVNDLLPRAPESLAVIRHTVKMWQLSLQQQQPARVARRLPTHNSDERISLSSSLVTVPFSSAAASVAFAQTTMFASFPFFQNLRRCPSYANPLSKIETHEVFPMVNHHDSAPLHVPFFAQFQLEPSPN</sequence>